<dbReference type="Proteomes" id="UP001443914">
    <property type="component" value="Unassembled WGS sequence"/>
</dbReference>
<keyword evidence="4" id="KW-0325">Glycoprotein</keyword>
<dbReference type="PANTHER" id="PTHR10426:SF86">
    <property type="entry name" value="PROTEIN STRICTOSIDINE SYNTHASE-LIKE 10-LIKE"/>
    <property type="match status" value="1"/>
</dbReference>
<dbReference type="SUPFAM" id="SSF63829">
    <property type="entry name" value="Calcium-dependent phosphotriesterase"/>
    <property type="match status" value="1"/>
</dbReference>
<evidence type="ECO:0000313" key="7">
    <source>
        <dbReference type="EMBL" id="KAK9726470.1"/>
    </source>
</evidence>
<dbReference type="GO" id="GO:0012505">
    <property type="term" value="C:endomembrane system"/>
    <property type="evidence" value="ECO:0007669"/>
    <property type="project" value="TreeGrafter"/>
</dbReference>
<evidence type="ECO:0000313" key="8">
    <source>
        <dbReference type="Proteomes" id="UP001443914"/>
    </source>
</evidence>
<dbReference type="Gene3D" id="2.120.10.30">
    <property type="entry name" value="TolB, C-terminal domain"/>
    <property type="match status" value="1"/>
</dbReference>
<name>A0AAW1KZB9_SAPOF</name>
<keyword evidence="5" id="KW-0732">Signal</keyword>
<comment type="subcellular location">
    <subcellularLocation>
        <location evidence="1">Vacuole</location>
    </subcellularLocation>
</comment>
<dbReference type="AlphaFoldDB" id="A0AAW1KZB9"/>
<reference evidence="7" key="1">
    <citation type="submission" date="2024-03" db="EMBL/GenBank/DDBJ databases">
        <title>WGS assembly of Saponaria officinalis var. Norfolk2.</title>
        <authorList>
            <person name="Jenkins J."/>
            <person name="Shu S."/>
            <person name="Grimwood J."/>
            <person name="Barry K."/>
            <person name="Goodstein D."/>
            <person name="Schmutz J."/>
            <person name="Leebens-Mack J."/>
            <person name="Osbourn A."/>
        </authorList>
    </citation>
    <scope>NUCLEOTIDE SEQUENCE [LARGE SCALE GENOMIC DNA]</scope>
    <source>
        <strain evidence="7">JIC</strain>
    </source>
</reference>
<comment type="caution">
    <text evidence="7">The sequence shown here is derived from an EMBL/GenBank/DDBJ whole genome shotgun (WGS) entry which is preliminary data.</text>
</comment>
<gene>
    <name evidence="7" type="ORF">RND81_05G217700</name>
</gene>
<dbReference type="InterPro" id="IPR011042">
    <property type="entry name" value="6-blade_b-propeller_TolB-like"/>
</dbReference>
<evidence type="ECO:0000256" key="5">
    <source>
        <dbReference type="SAM" id="SignalP"/>
    </source>
</evidence>
<feature type="chain" id="PRO_5043475100" description="Strictosidine synthase conserved region domain-containing protein" evidence="5">
    <location>
        <begin position="28"/>
        <end position="317"/>
    </location>
</feature>
<comment type="similarity">
    <text evidence="2">Belongs to the strictosidine synthase family.</text>
</comment>
<organism evidence="7 8">
    <name type="scientific">Saponaria officinalis</name>
    <name type="common">Common soapwort</name>
    <name type="synonym">Lychnis saponaria</name>
    <dbReference type="NCBI Taxonomy" id="3572"/>
    <lineage>
        <taxon>Eukaryota</taxon>
        <taxon>Viridiplantae</taxon>
        <taxon>Streptophyta</taxon>
        <taxon>Embryophyta</taxon>
        <taxon>Tracheophyta</taxon>
        <taxon>Spermatophyta</taxon>
        <taxon>Magnoliopsida</taxon>
        <taxon>eudicotyledons</taxon>
        <taxon>Gunneridae</taxon>
        <taxon>Pentapetalae</taxon>
        <taxon>Caryophyllales</taxon>
        <taxon>Caryophyllaceae</taxon>
        <taxon>Caryophylleae</taxon>
        <taxon>Saponaria</taxon>
    </lineage>
</organism>
<feature type="domain" description="Strictosidine synthase conserved region" evidence="6">
    <location>
        <begin position="151"/>
        <end position="238"/>
    </location>
</feature>
<dbReference type="EMBL" id="JBDFQZ010000005">
    <property type="protein sequence ID" value="KAK9726470.1"/>
    <property type="molecule type" value="Genomic_DNA"/>
</dbReference>
<dbReference type="Pfam" id="PF20067">
    <property type="entry name" value="SSL_N"/>
    <property type="match status" value="1"/>
</dbReference>
<evidence type="ECO:0000256" key="1">
    <source>
        <dbReference type="ARBA" id="ARBA00004116"/>
    </source>
</evidence>
<dbReference type="InterPro" id="IPR018119">
    <property type="entry name" value="Strictosidine_synth_cons-reg"/>
</dbReference>
<dbReference type="GO" id="GO:0016787">
    <property type="term" value="F:hydrolase activity"/>
    <property type="evidence" value="ECO:0007669"/>
    <property type="project" value="TreeGrafter"/>
</dbReference>
<keyword evidence="8" id="KW-1185">Reference proteome</keyword>
<feature type="signal peptide" evidence="5">
    <location>
        <begin position="1"/>
        <end position="27"/>
    </location>
</feature>
<dbReference type="Pfam" id="PF03088">
    <property type="entry name" value="Str_synth"/>
    <property type="match status" value="1"/>
</dbReference>
<evidence type="ECO:0000256" key="4">
    <source>
        <dbReference type="ARBA" id="ARBA00023180"/>
    </source>
</evidence>
<sequence>MTTSKHIVLILLFTFLMSSYELVTVSGDTNTYVKIPLGTNQTGPEAIAFDCEGEGPYVGISDGRILKWRGEHIGWKLFAVTAPNRSDSCDGVFNSPMELECGRPLGLRFDKKSCDLYIGDASFGLMKVGRNGGVATSLATIAEGKPFALVNSLDIDSHNKVIYFSESSSEYHLWQFREAIEAGDHSGRFMKYDMKTGDVTVLLRNLSFANGVALSKNNDFVFVGESTASQILKYWLTGYKAGTHEVLKYNGGPDNINRDAKGDFWVALLSTSKIKINHLGEILESLDANQIINCTDVSEVNNRLWFGFFFENYIYHT</sequence>
<protein>
    <recommendedName>
        <fullName evidence="6">Strictosidine synthase conserved region domain-containing protein</fullName>
    </recommendedName>
</protein>
<dbReference type="PANTHER" id="PTHR10426">
    <property type="entry name" value="STRICTOSIDINE SYNTHASE-RELATED"/>
    <property type="match status" value="1"/>
</dbReference>
<evidence type="ECO:0000256" key="3">
    <source>
        <dbReference type="ARBA" id="ARBA00022554"/>
    </source>
</evidence>
<evidence type="ECO:0000259" key="6">
    <source>
        <dbReference type="Pfam" id="PF03088"/>
    </source>
</evidence>
<keyword evidence="3" id="KW-0926">Vacuole</keyword>
<proteinExistence type="inferred from homology"/>
<dbReference type="GO" id="GO:0005773">
    <property type="term" value="C:vacuole"/>
    <property type="evidence" value="ECO:0007669"/>
    <property type="project" value="UniProtKB-SubCell"/>
</dbReference>
<evidence type="ECO:0000256" key="2">
    <source>
        <dbReference type="ARBA" id="ARBA00009191"/>
    </source>
</evidence>
<accession>A0AAW1KZB9</accession>